<protein>
    <submittedName>
        <fullName evidence="2">Uncharacterized protein</fullName>
    </submittedName>
</protein>
<evidence type="ECO:0000313" key="3">
    <source>
        <dbReference type="Proteomes" id="UP000287701"/>
    </source>
</evidence>
<dbReference type="RefSeq" id="WP_128502105.1">
    <property type="nucleotide sequence ID" value="NZ_CP035107.1"/>
</dbReference>
<dbReference type="Proteomes" id="UP000287701">
    <property type="component" value="Chromosome"/>
</dbReference>
<accession>A0A410JUD8</accession>
<dbReference type="OrthoDB" id="1100725at2"/>
<dbReference type="AlphaFoldDB" id="A0A410JUD8"/>
<organism evidence="2 3">
    <name type="scientific">Ornithobacterium rhinotracheale</name>
    <dbReference type="NCBI Taxonomy" id="28251"/>
    <lineage>
        <taxon>Bacteria</taxon>
        <taxon>Pseudomonadati</taxon>
        <taxon>Bacteroidota</taxon>
        <taxon>Flavobacteriia</taxon>
        <taxon>Flavobacteriales</taxon>
        <taxon>Weeksellaceae</taxon>
        <taxon>Ornithobacterium</taxon>
    </lineage>
</organism>
<evidence type="ECO:0000313" key="2">
    <source>
        <dbReference type="EMBL" id="QAR31665.1"/>
    </source>
</evidence>
<gene>
    <name evidence="2" type="ORF">EQP59_10090</name>
</gene>
<name>A0A410JUD8_ORNRH</name>
<dbReference type="EMBL" id="CP035107">
    <property type="protein sequence ID" value="QAR31665.1"/>
    <property type="molecule type" value="Genomic_DNA"/>
</dbReference>
<proteinExistence type="predicted"/>
<reference evidence="2 3" key="1">
    <citation type="submission" date="2019-01" db="EMBL/GenBank/DDBJ databases">
        <title>Whole Genome of Ornithobacterium rhinotracheale FARPER-174b.</title>
        <authorList>
            <person name="Tataje-Lavanda L.A."/>
            <person name="Montalvan A."/>
            <person name="Montesinos R."/>
            <person name="Zimic M."/>
            <person name="Fernandez-Sanchez M."/>
            <person name="Fernandez-Diaz M."/>
        </authorList>
    </citation>
    <scope>NUCLEOTIDE SEQUENCE [LARGE SCALE GENOMIC DNA]</scope>
    <source>
        <strain evidence="2 3">FARPER-174b</strain>
    </source>
</reference>
<feature type="region of interest" description="Disordered" evidence="1">
    <location>
        <begin position="89"/>
        <end position="115"/>
    </location>
</feature>
<sequence>MNKQLPQLKNELVQEIKDLAKSLQTCETFNGVLSYENKLKTLYEKFVLLKFLDQNNLSPDVLPQTKIPASEPQKSLELEKTEEMALPEAVETPKVADEPIKTPEQNTTEVEEEEEKPVFYDFDTRKISREEPKTVIADFSFEEEEELEEKGEELMRKRPSAIDEIESAFTPKKVPSTAPVYDIPPIVLDFNDRIGFLNQLFLGDDEFMDSTLDILNRISDPNSTQMYLNDLEQEMHLDEDKREYFERLRELALKRFE</sequence>
<evidence type="ECO:0000256" key="1">
    <source>
        <dbReference type="SAM" id="MobiDB-lite"/>
    </source>
</evidence>